<organism evidence="4 5">
    <name type="scientific">Rhodococcus wratislaviensis NBRC 100605</name>
    <dbReference type="NCBI Taxonomy" id="1219028"/>
    <lineage>
        <taxon>Bacteria</taxon>
        <taxon>Bacillati</taxon>
        <taxon>Actinomycetota</taxon>
        <taxon>Actinomycetes</taxon>
        <taxon>Mycobacteriales</taxon>
        <taxon>Nocardiaceae</taxon>
        <taxon>Rhodococcus</taxon>
    </lineage>
</organism>
<comment type="caution">
    <text evidence="4">The sequence shown here is derived from an EMBL/GenBank/DDBJ whole genome shotgun (WGS) entry which is preliminary data.</text>
</comment>
<dbReference type="Pfam" id="PF05378">
    <property type="entry name" value="Hydant_A_N"/>
    <property type="match status" value="1"/>
</dbReference>
<dbReference type="InterPro" id="IPR045079">
    <property type="entry name" value="Oxoprolinase-like"/>
</dbReference>
<keyword evidence="5" id="KW-1185">Reference proteome</keyword>
<dbReference type="InterPro" id="IPR049517">
    <property type="entry name" value="ACX-like_C"/>
</dbReference>
<evidence type="ECO:0000313" key="5">
    <source>
        <dbReference type="Proteomes" id="UP000019491"/>
    </source>
</evidence>
<dbReference type="Pfam" id="PF19278">
    <property type="entry name" value="Hydant_A_C"/>
    <property type="match status" value="1"/>
</dbReference>
<feature type="domain" description="Acetophenone carboxylase-like C-terminal" evidence="3">
    <location>
        <begin position="601"/>
        <end position="685"/>
    </location>
</feature>
<dbReference type="EMBL" id="BAWF01000094">
    <property type="protein sequence ID" value="GAF50031.1"/>
    <property type="molecule type" value="Genomic_DNA"/>
</dbReference>
<dbReference type="GO" id="GO:0006749">
    <property type="term" value="P:glutathione metabolic process"/>
    <property type="evidence" value="ECO:0007669"/>
    <property type="project" value="TreeGrafter"/>
</dbReference>
<dbReference type="GO" id="GO:0005829">
    <property type="term" value="C:cytosol"/>
    <property type="evidence" value="ECO:0007669"/>
    <property type="project" value="TreeGrafter"/>
</dbReference>
<feature type="domain" description="Hydantoinase/oxoprolinase N-terminal" evidence="2">
    <location>
        <begin position="21"/>
        <end position="198"/>
    </location>
</feature>
<dbReference type="PANTHER" id="PTHR11365">
    <property type="entry name" value="5-OXOPROLINASE RELATED"/>
    <property type="match status" value="1"/>
</dbReference>
<dbReference type="InterPro" id="IPR008040">
    <property type="entry name" value="Hydant_A_N"/>
</dbReference>
<gene>
    <name evidence="4" type="primary">hyuA</name>
    <name evidence="4" type="ORF">RW1_094_00710</name>
</gene>
<feature type="domain" description="Hydantoinase A/oxoprolinase" evidence="1">
    <location>
        <begin position="219"/>
        <end position="503"/>
    </location>
</feature>
<sequence>MDQQSETGVSGEASARDGGVRVAVDTGGTFTDIAVSRPDGTVFVWKVSSSPASPDDAVIAGVLEALGELGESPTQIERFVHGTTVATNALITRTGGRVGLVTTAGFRDLLAIGYQSRPHLYDPNSRRPAALVPAELTWEVGERLAADGSELRAIDEAAVRALAAEIEAADVDVVVVSLLNAYVDNSHEHQVADVLRELSVAPSVIAATDVSAEMREFERTSTAVLNGYVQPKVGSYLERLENRLVELQVPARLWVMQSNGGLISGRTARDQSVRTLLSGLAGGVIGAARWAGQLGLDQVVSFDIGGTSTDIALIRAGQPDEMTAGEIEGYPLRMPAVDVHTIGAGGGSIAWRDSGGGLRVGPHSAGATPGPICYGRGGEDITVTDAHLLLGRLGESLLGGRLSLDRPPAEARLRTLAADLGLDPDKAADGVLRVITATMARGVRKVSVERGIDIRDCTLMAFGGAGPLHASDLVRELGLRAAVIPPHPGIASAMGMLDAPIRSDFVASVPTNDATATAQIAPVLDELVTRAEGFVAQESGDSGAASVIEKLVDLRYLGQSYELTIAWQSSPEQLRQQFDRAHRERYGFDDPHARLEIVAARCSATIPVPATVEVNQDMAPQVPAPVAKRAVFFDGAWHDTPIYRRTELPTEVTINGPLIAEQLDTTIVVAPDQACRIDEHGFLHITPEDKA</sequence>
<dbReference type="OrthoDB" id="9768323at2"/>
<evidence type="ECO:0000313" key="4">
    <source>
        <dbReference type="EMBL" id="GAF50031.1"/>
    </source>
</evidence>
<protein>
    <submittedName>
        <fullName evidence="4">Hydantoinase A</fullName>
    </submittedName>
</protein>
<dbReference type="PANTHER" id="PTHR11365:SF23">
    <property type="entry name" value="HYPOTHETICAL 5-OXOPROLINASE (EUROFUNG)-RELATED"/>
    <property type="match status" value="1"/>
</dbReference>
<evidence type="ECO:0000259" key="1">
    <source>
        <dbReference type="Pfam" id="PF01968"/>
    </source>
</evidence>
<dbReference type="AlphaFoldDB" id="X0QGP4"/>
<dbReference type="InterPro" id="IPR043129">
    <property type="entry name" value="ATPase_NBD"/>
</dbReference>
<dbReference type="InterPro" id="IPR002821">
    <property type="entry name" value="Hydantoinase_A"/>
</dbReference>
<dbReference type="Proteomes" id="UP000019491">
    <property type="component" value="Unassembled WGS sequence"/>
</dbReference>
<evidence type="ECO:0000259" key="2">
    <source>
        <dbReference type="Pfam" id="PF05378"/>
    </source>
</evidence>
<evidence type="ECO:0000259" key="3">
    <source>
        <dbReference type="Pfam" id="PF19278"/>
    </source>
</evidence>
<name>X0QGP4_RHOWR</name>
<proteinExistence type="predicted"/>
<reference evidence="4 5" key="1">
    <citation type="submission" date="2014-02" db="EMBL/GenBank/DDBJ databases">
        <title>Whole genome shotgun sequence of Rhodococcus wratislaviensis NBRC 100605.</title>
        <authorList>
            <person name="Hosoyama A."/>
            <person name="Tsuchikane K."/>
            <person name="Yoshida I."/>
            <person name="Ohji S."/>
            <person name="Ichikawa N."/>
            <person name="Yamazoe A."/>
            <person name="Fujita N."/>
        </authorList>
    </citation>
    <scope>NUCLEOTIDE SEQUENCE [LARGE SCALE GENOMIC DNA]</scope>
    <source>
        <strain evidence="4 5">NBRC 100605</strain>
    </source>
</reference>
<dbReference type="SUPFAM" id="SSF53067">
    <property type="entry name" value="Actin-like ATPase domain"/>
    <property type="match status" value="1"/>
</dbReference>
<dbReference type="Pfam" id="PF01968">
    <property type="entry name" value="Hydantoinase_A"/>
    <property type="match status" value="1"/>
</dbReference>
<accession>X0QGP4</accession>
<dbReference type="GO" id="GO:0017168">
    <property type="term" value="F:5-oxoprolinase (ATP-hydrolyzing) activity"/>
    <property type="evidence" value="ECO:0007669"/>
    <property type="project" value="TreeGrafter"/>
</dbReference>